<keyword evidence="1" id="KW-0732">Signal</keyword>
<dbReference type="EMBL" id="JAWXXV010000002">
    <property type="protein sequence ID" value="MDX5986372.1"/>
    <property type="molecule type" value="Genomic_DNA"/>
</dbReference>
<name>A0ABU4PRD5_9SPHN</name>
<feature type="chain" id="PRO_5046668346" description="TonB-dependent receptor" evidence="1">
    <location>
        <begin position="32"/>
        <end position="140"/>
    </location>
</feature>
<gene>
    <name evidence="2" type="ORF">SIL82_19100</name>
</gene>
<dbReference type="RefSeq" id="WP_245535645.1">
    <property type="nucleotide sequence ID" value="NZ_JAWXXV010000002.1"/>
</dbReference>
<comment type="caution">
    <text evidence="2">The sequence shown here is derived from an EMBL/GenBank/DDBJ whole genome shotgun (WGS) entry which is preliminary data.</text>
</comment>
<evidence type="ECO:0008006" key="4">
    <source>
        <dbReference type="Google" id="ProtNLM"/>
    </source>
</evidence>
<dbReference type="Gene3D" id="2.170.130.10">
    <property type="entry name" value="TonB-dependent receptor, plug domain"/>
    <property type="match status" value="1"/>
</dbReference>
<proteinExistence type="predicted"/>
<evidence type="ECO:0000256" key="1">
    <source>
        <dbReference type="SAM" id="SignalP"/>
    </source>
</evidence>
<dbReference type="InterPro" id="IPR037066">
    <property type="entry name" value="Plug_dom_sf"/>
</dbReference>
<dbReference type="SUPFAM" id="SSF56935">
    <property type="entry name" value="Porins"/>
    <property type="match status" value="1"/>
</dbReference>
<evidence type="ECO:0000313" key="3">
    <source>
        <dbReference type="Proteomes" id="UP001279660"/>
    </source>
</evidence>
<reference evidence="2 3" key="1">
    <citation type="submission" date="2023-11" db="EMBL/GenBank/DDBJ databases">
        <title>MicrobeMod: A computational toolkit for identifying prokaryotic methylation and restriction-modification with nanopore sequencing.</title>
        <authorList>
            <person name="Crits-Christoph A."/>
            <person name="Kang S.C."/>
            <person name="Lee H."/>
            <person name="Ostrov N."/>
        </authorList>
    </citation>
    <scope>NUCLEOTIDE SEQUENCE [LARGE SCALE GENOMIC DNA]</scope>
    <source>
        <strain evidence="2 3">ATCC 14820</strain>
    </source>
</reference>
<keyword evidence="3" id="KW-1185">Reference proteome</keyword>
<protein>
    <recommendedName>
        <fullName evidence="4">TonB-dependent receptor</fullName>
    </recommendedName>
</protein>
<feature type="signal peptide" evidence="1">
    <location>
        <begin position="1"/>
        <end position="31"/>
    </location>
</feature>
<accession>A0ABU4PRD5</accession>
<dbReference type="Proteomes" id="UP001279660">
    <property type="component" value="Unassembled WGS sequence"/>
</dbReference>
<evidence type="ECO:0000313" key="2">
    <source>
        <dbReference type="EMBL" id="MDX5986372.1"/>
    </source>
</evidence>
<organism evidence="2 3">
    <name type="scientific">Sphingomonas echinoides</name>
    <dbReference type="NCBI Taxonomy" id="59803"/>
    <lineage>
        <taxon>Bacteria</taxon>
        <taxon>Pseudomonadati</taxon>
        <taxon>Pseudomonadota</taxon>
        <taxon>Alphaproteobacteria</taxon>
        <taxon>Sphingomonadales</taxon>
        <taxon>Sphingomonadaceae</taxon>
        <taxon>Sphingomonas</taxon>
    </lineage>
</organism>
<sequence>MASSSQHKFRRVHLLSSAFASLTIAAPPAYAADDPVEAGGDIIVTAQKRDQRLIDVPSAVSVLSPEALREAGVKDLVDASRLTPGVVVSPQFVGGRTIQTLLYRTRQLPGCQRVFSGQCAAGRKVFRPPHRDRLGAQLHQ</sequence>